<evidence type="ECO:0000256" key="8">
    <source>
        <dbReference type="ARBA" id="ARBA00081322"/>
    </source>
</evidence>
<evidence type="ECO:0000256" key="10">
    <source>
        <dbReference type="PIRSR" id="PIRSR000097-2"/>
    </source>
</evidence>
<dbReference type="InterPro" id="IPR036812">
    <property type="entry name" value="NAD(P)_OxRdtase_dom_sf"/>
</dbReference>
<evidence type="ECO:0000256" key="6">
    <source>
        <dbReference type="ARBA" id="ARBA00066965"/>
    </source>
</evidence>
<dbReference type="PANTHER" id="PTHR43827:SF3">
    <property type="entry name" value="NADP-DEPENDENT OXIDOREDUCTASE DOMAIN-CONTAINING PROTEIN"/>
    <property type="match status" value="1"/>
</dbReference>
<evidence type="ECO:0000256" key="2">
    <source>
        <dbReference type="ARBA" id="ARBA00022857"/>
    </source>
</evidence>
<proteinExistence type="inferred from homology"/>
<evidence type="ECO:0000259" key="12">
    <source>
        <dbReference type="Pfam" id="PF00248"/>
    </source>
</evidence>
<feature type="domain" description="NADP-dependent oxidoreductase" evidence="12">
    <location>
        <begin position="60"/>
        <end position="304"/>
    </location>
</feature>
<dbReference type="InterPro" id="IPR018170">
    <property type="entry name" value="Aldo/ket_reductase_CS"/>
</dbReference>
<dbReference type="EC" id="1.1.1.358" evidence="6"/>
<feature type="active site" description="Proton donor" evidence="9">
    <location>
        <position position="85"/>
    </location>
</feature>
<evidence type="ECO:0000256" key="9">
    <source>
        <dbReference type="PIRSR" id="PIRSR000097-1"/>
    </source>
</evidence>
<evidence type="ECO:0000256" key="4">
    <source>
        <dbReference type="ARBA" id="ARBA00050878"/>
    </source>
</evidence>
<evidence type="ECO:0000256" key="3">
    <source>
        <dbReference type="ARBA" id="ARBA00023002"/>
    </source>
</evidence>
<comment type="similarity">
    <text evidence="1">Belongs to the aldo/keto reductase family.</text>
</comment>
<evidence type="ECO:0000256" key="1">
    <source>
        <dbReference type="ARBA" id="ARBA00007905"/>
    </source>
</evidence>
<dbReference type="PRINTS" id="PR00069">
    <property type="entry name" value="ALDKETRDTASE"/>
</dbReference>
<dbReference type="InterPro" id="IPR023210">
    <property type="entry name" value="NADP_OxRdtase_dom"/>
</dbReference>
<keyword evidence="3" id="KW-0560">Oxidoreductase</keyword>
<dbReference type="PANTHER" id="PTHR43827">
    <property type="entry name" value="2,5-DIKETO-D-GLUCONIC ACID REDUCTASE"/>
    <property type="match status" value="1"/>
</dbReference>
<evidence type="ECO:0000313" key="14">
    <source>
        <dbReference type="Proteomes" id="UP000292447"/>
    </source>
</evidence>
<sequence>MKRTIARVCNLSAISPRFSSIPPLFAPTFAAMSLHTNTGTYTLLNGKTIPKIALGTYLSNEGECAASVKLALKNGYKHIDTAAYYFNEEEVGQGIKESGVPREEIFVTTKVWNDQHKNVKGAFESSLQKLGLDYVDLYLMHWPISLDPETQKPYADWDYVDTYKEMQKLVHSGKVKSIGVSNFTVAKVKRLLADPEITVKPVVNQIEAHPLLPQPELTKWLQDEGIIIEAYRPLGSAQSVLITNETIVEIANKNNVDAGQVLISWGVQRGTVVLPKSVKEKRLISNLKTFTLSEEDFRAVDTLSEKYGVQRTVDSEVFED</sequence>
<name>A0A4P6XVR0_9ASCO</name>
<dbReference type="GO" id="GO:0047011">
    <property type="term" value="F:2-dehydropantolactone reductase (A-specific) activity"/>
    <property type="evidence" value="ECO:0007669"/>
    <property type="project" value="UniProtKB-ARBA"/>
</dbReference>
<dbReference type="PIRSF" id="PIRSF000097">
    <property type="entry name" value="AKR"/>
    <property type="match status" value="1"/>
</dbReference>
<accession>A0A4P6XVR0</accession>
<comment type="catalytic activity">
    <reaction evidence="4">
        <text>(R)-pantolactone + NADP(+) = 2-dehydropantolactone + NADPH + H(+)</text>
        <dbReference type="Rhea" id="RHEA:18981"/>
        <dbReference type="ChEBI" id="CHEBI:15378"/>
        <dbReference type="ChEBI" id="CHEBI:16719"/>
        <dbReference type="ChEBI" id="CHEBI:18395"/>
        <dbReference type="ChEBI" id="CHEBI:57783"/>
        <dbReference type="ChEBI" id="CHEBI:58349"/>
        <dbReference type="EC" id="1.1.1.358"/>
    </reaction>
</comment>
<dbReference type="Gene3D" id="3.20.20.100">
    <property type="entry name" value="NADP-dependent oxidoreductase domain"/>
    <property type="match status" value="1"/>
</dbReference>
<dbReference type="EMBL" id="CP034460">
    <property type="protein sequence ID" value="QBM90074.1"/>
    <property type="molecule type" value="Genomic_DNA"/>
</dbReference>
<protein>
    <recommendedName>
        <fullName evidence="7">2-dehydropantolactone reductase</fullName>
        <ecNumber evidence="6">1.1.1.358</ecNumber>
    </recommendedName>
    <alternativeName>
        <fullName evidence="7">2-dehydropantolactone reductase</fullName>
    </alternativeName>
    <alternativeName>
        <fullName evidence="8">Ketopantoyl-lactone reductase</fullName>
    </alternativeName>
</protein>
<comment type="catalytic activity">
    <reaction evidence="5">
        <text>isatin + NADPH + H(+) = 3-hydroxyindolin-2-one + NADP(+)</text>
        <dbReference type="Rhea" id="RHEA:68608"/>
        <dbReference type="ChEBI" id="CHEBI:15378"/>
        <dbReference type="ChEBI" id="CHEBI:27539"/>
        <dbReference type="ChEBI" id="CHEBI:28536"/>
        <dbReference type="ChEBI" id="CHEBI:57783"/>
        <dbReference type="ChEBI" id="CHEBI:58349"/>
    </reaction>
</comment>
<evidence type="ECO:0000256" key="7">
    <source>
        <dbReference type="ARBA" id="ARBA00079693"/>
    </source>
</evidence>
<dbReference type="Pfam" id="PF00248">
    <property type="entry name" value="Aldo_ket_red"/>
    <property type="match status" value="1"/>
</dbReference>
<evidence type="ECO:0000256" key="5">
    <source>
        <dbReference type="ARBA" id="ARBA00051098"/>
    </source>
</evidence>
<dbReference type="FunFam" id="3.20.20.100:FF:000002">
    <property type="entry name" value="2,5-diketo-D-gluconic acid reductase A"/>
    <property type="match status" value="1"/>
</dbReference>
<dbReference type="GO" id="GO:0042180">
    <property type="term" value="P:ketone metabolic process"/>
    <property type="evidence" value="ECO:0007669"/>
    <property type="project" value="UniProtKB-ARBA"/>
</dbReference>
<organism evidence="13 14">
    <name type="scientific">Metschnikowia aff. pulcherrima</name>
    <dbReference type="NCBI Taxonomy" id="2163413"/>
    <lineage>
        <taxon>Eukaryota</taxon>
        <taxon>Fungi</taxon>
        <taxon>Dikarya</taxon>
        <taxon>Ascomycota</taxon>
        <taxon>Saccharomycotina</taxon>
        <taxon>Pichiomycetes</taxon>
        <taxon>Metschnikowiaceae</taxon>
        <taxon>Metschnikowia</taxon>
    </lineage>
</organism>
<feature type="site" description="Lowers pKa of active site Tyr" evidence="11">
    <location>
        <position position="110"/>
    </location>
</feature>
<feature type="binding site" evidence="10">
    <location>
        <position position="141"/>
    </location>
    <ligand>
        <name>substrate</name>
    </ligand>
</feature>
<evidence type="ECO:0000256" key="11">
    <source>
        <dbReference type="PIRSR" id="PIRSR000097-3"/>
    </source>
</evidence>
<dbReference type="SUPFAM" id="SSF51430">
    <property type="entry name" value="NAD(P)-linked oxidoreductase"/>
    <property type="match status" value="1"/>
</dbReference>
<evidence type="ECO:0000313" key="13">
    <source>
        <dbReference type="EMBL" id="QBM90074.1"/>
    </source>
</evidence>
<keyword evidence="2" id="KW-0521">NADP</keyword>
<dbReference type="AlphaFoldDB" id="A0A4P6XVR0"/>
<keyword evidence="14" id="KW-1185">Reference proteome</keyword>
<dbReference type="PROSITE" id="PS00062">
    <property type="entry name" value="ALDOKETO_REDUCTASE_2"/>
    <property type="match status" value="1"/>
</dbReference>
<dbReference type="STRING" id="2163413.A0A4P6XVR0"/>
<dbReference type="Proteomes" id="UP000292447">
    <property type="component" value="Chromosome V"/>
</dbReference>
<reference evidence="14" key="1">
    <citation type="submission" date="2019-03" db="EMBL/GenBank/DDBJ databases">
        <title>Snf2 controls pulcherriminic acid biosynthesis and connects pigmentation and antifungal activity of the yeast Metschnikowia pulcherrima.</title>
        <authorList>
            <person name="Gore-Lloyd D."/>
            <person name="Sumann I."/>
            <person name="Brachmann A.O."/>
            <person name="Schneeberger K."/>
            <person name="Ortiz-Merino R.A."/>
            <person name="Moreno-Beltran M."/>
            <person name="Schlaefli M."/>
            <person name="Kirner P."/>
            <person name="Santos Kron A."/>
            <person name="Wolfe K.H."/>
            <person name="Piel J."/>
            <person name="Ahrens C.H."/>
            <person name="Henk D."/>
            <person name="Freimoser F.M."/>
        </authorList>
    </citation>
    <scope>NUCLEOTIDE SEQUENCE [LARGE SCALE GENOMIC DNA]</scope>
    <source>
        <strain evidence="14">APC 1.2</strain>
    </source>
</reference>
<dbReference type="InterPro" id="IPR020471">
    <property type="entry name" value="AKR"/>
</dbReference>
<gene>
    <name evidence="13" type="primary">MPUL0E03130</name>
    <name evidence="13" type="ORF">METSCH_E03130</name>
</gene>